<dbReference type="InterPro" id="IPR036102">
    <property type="entry name" value="OsmC/Ohrsf"/>
</dbReference>
<dbReference type="InterPro" id="IPR019953">
    <property type="entry name" value="OHR"/>
</dbReference>
<dbReference type="PANTHER" id="PTHR33797">
    <property type="entry name" value="ORGANIC HYDROPEROXIDE RESISTANCE PROTEIN-LIKE"/>
    <property type="match status" value="1"/>
</dbReference>
<comment type="caution">
    <text evidence="3">The sequence shown here is derived from an EMBL/GenBank/DDBJ whole genome shotgun (WGS) entry which is preliminary data.</text>
</comment>
<proteinExistence type="inferred from homology"/>
<gene>
    <name evidence="3" type="ORF">GCM10022202_32410</name>
</gene>
<evidence type="ECO:0000256" key="1">
    <source>
        <dbReference type="ARBA" id="ARBA00007378"/>
    </source>
</evidence>
<evidence type="ECO:0000313" key="4">
    <source>
        <dbReference type="Proteomes" id="UP001410795"/>
    </source>
</evidence>
<dbReference type="SUPFAM" id="SSF82784">
    <property type="entry name" value="OsmC-like"/>
    <property type="match status" value="1"/>
</dbReference>
<name>A0ABP7BTV4_9MICO</name>
<evidence type="ECO:0000256" key="2">
    <source>
        <dbReference type="SAM" id="MobiDB-lite"/>
    </source>
</evidence>
<keyword evidence="4" id="KW-1185">Reference proteome</keyword>
<reference evidence="4" key="1">
    <citation type="journal article" date="2019" name="Int. J. Syst. Evol. Microbiol.">
        <title>The Global Catalogue of Microorganisms (GCM) 10K type strain sequencing project: providing services to taxonomists for standard genome sequencing and annotation.</title>
        <authorList>
            <consortium name="The Broad Institute Genomics Platform"/>
            <consortium name="The Broad Institute Genome Sequencing Center for Infectious Disease"/>
            <person name="Wu L."/>
            <person name="Ma J."/>
        </authorList>
    </citation>
    <scope>NUCLEOTIDE SEQUENCE [LARGE SCALE GENOMIC DNA]</scope>
    <source>
        <strain evidence="4">JCM 16546</strain>
    </source>
</reference>
<accession>A0ABP7BTV4</accession>
<dbReference type="InterPro" id="IPR003718">
    <property type="entry name" value="OsmC/Ohr_fam"/>
</dbReference>
<organism evidence="3 4">
    <name type="scientific">Microbacterium marinilacus</name>
    <dbReference type="NCBI Taxonomy" id="415209"/>
    <lineage>
        <taxon>Bacteria</taxon>
        <taxon>Bacillati</taxon>
        <taxon>Actinomycetota</taxon>
        <taxon>Actinomycetes</taxon>
        <taxon>Micrococcales</taxon>
        <taxon>Microbacteriaceae</taxon>
        <taxon>Microbacterium</taxon>
    </lineage>
</organism>
<dbReference type="Pfam" id="PF02566">
    <property type="entry name" value="OsmC"/>
    <property type="match status" value="1"/>
</dbReference>
<dbReference type="NCBIfam" id="TIGR03561">
    <property type="entry name" value="organ_hyd_perox"/>
    <property type="match status" value="1"/>
</dbReference>
<feature type="region of interest" description="Disordered" evidence="2">
    <location>
        <begin position="13"/>
        <end position="46"/>
    </location>
</feature>
<evidence type="ECO:0000313" key="3">
    <source>
        <dbReference type="EMBL" id="GAA3667842.1"/>
    </source>
</evidence>
<dbReference type="InterPro" id="IPR015946">
    <property type="entry name" value="KH_dom-like_a/b"/>
</dbReference>
<dbReference type="EMBL" id="BAAAYV010000025">
    <property type="protein sequence ID" value="GAA3667842.1"/>
    <property type="molecule type" value="Genomic_DNA"/>
</dbReference>
<dbReference type="RefSeq" id="WP_221858153.1">
    <property type="nucleotide sequence ID" value="NZ_BAAAYV010000025.1"/>
</dbReference>
<dbReference type="PANTHER" id="PTHR33797:SF2">
    <property type="entry name" value="ORGANIC HYDROPEROXIDE RESISTANCE PROTEIN-LIKE"/>
    <property type="match status" value="1"/>
</dbReference>
<sequence>MLESIGYTAEALSTGGGRDGHVRTSEGALDLDMRPPKQMGGSGEGANPEQLFAAGYAACFHSALHGVARQQKVSLTDSSVGARVHIGPNGQGGFELAVELEVVIPSLPHDQAQALADAAHQVCPYSNATRGNVDVKVTVTDD</sequence>
<comment type="similarity">
    <text evidence="1">Belongs to the OsmC/Ohr family.</text>
</comment>
<dbReference type="Proteomes" id="UP001410795">
    <property type="component" value="Unassembled WGS sequence"/>
</dbReference>
<dbReference type="Gene3D" id="3.30.300.20">
    <property type="match status" value="1"/>
</dbReference>
<dbReference type="Gene3D" id="2.20.25.10">
    <property type="match status" value="1"/>
</dbReference>
<protein>
    <submittedName>
        <fullName evidence="3">Organic hydroperoxide resistance protein</fullName>
    </submittedName>
</protein>